<dbReference type="PANTHER" id="PTHR42908">
    <property type="entry name" value="TRANSLATION ELONGATION FACTOR-RELATED"/>
    <property type="match status" value="1"/>
</dbReference>
<dbReference type="HAMAP" id="MF_00849">
    <property type="entry name" value="BipA"/>
    <property type="match status" value="1"/>
</dbReference>
<protein>
    <recommendedName>
        <fullName evidence="3">Large ribosomal subunit assembly factor BipA</fullName>
        <ecNumber evidence="3">3.6.5.-</ecNumber>
    </recommendedName>
    <alternativeName>
        <fullName evidence="3">GTP-binding protein BipA</fullName>
    </alternativeName>
</protein>
<dbReference type="GO" id="GO:0003924">
    <property type="term" value="F:GTPase activity"/>
    <property type="evidence" value="ECO:0007669"/>
    <property type="project" value="UniProtKB-UniRule"/>
</dbReference>
<keyword evidence="3" id="KW-0820">tRNA-binding</keyword>
<dbReference type="InterPro" id="IPR035647">
    <property type="entry name" value="EFG_III/V"/>
</dbReference>
<dbReference type="Pfam" id="PF00009">
    <property type="entry name" value="GTP_EFTU"/>
    <property type="match status" value="1"/>
</dbReference>
<dbReference type="FunFam" id="3.40.50.300:FF:000055">
    <property type="entry name" value="GTP-binding protein TypA"/>
    <property type="match status" value="1"/>
</dbReference>
<dbReference type="InterPro" id="IPR047042">
    <property type="entry name" value="BipA_II"/>
</dbReference>
<dbReference type="Gene3D" id="2.40.30.10">
    <property type="entry name" value="Translation factors"/>
    <property type="match status" value="1"/>
</dbReference>
<keyword evidence="3" id="KW-0694">RNA-binding</keyword>
<dbReference type="GO" id="GO:0005829">
    <property type="term" value="C:cytosol"/>
    <property type="evidence" value="ECO:0007669"/>
    <property type="project" value="TreeGrafter"/>
</dbReference>
<dbReference type="InterPro" id="IPR047043">
    <property type="entry name" value="BipA_III"/>
</dbReference>
<dbReference type="InterPro" id="IPR035651">
    <property type="entry name" value="BipA_V"/>
</dbReference>
<dbReference type="NCBIfam" id="TIGR01394">
    <property type="entry name" value="TypA_BipA"/>
    <property type="match status" value="1"/>
</dbReference>
<feature type="binding site" evidence="3">
    <location>
        <begin position="131"/>
        <end position="134"/>
    </location>
    <ligand>
        <name>GTP</name>
        <dbReference type="ChEBI" id="CHEBI:37565"/>
    </ligand>
</feature>
<dbReference type="Gene3D" id="2.40.50.250">
    <property type="entry name" value="bipa protein"/>
    <property type="match status" value="1"/>
</dbReference>
<dbReference type="Gene3D" id="3.30.70.240">
    <property type="match status" value="1"/>
</dbReference>
<gene>
    <name evidence="5" type="primary">typA</name>
    <name evidence="3" type="synonym">bipA</name>
    <name evidence="5" type="ORF">IAB02_02805</name>
</gene>
<dbReference type="InterPro" id="IPR031157">
    <property type="entry name" value="G_TR_CS"/>
</dbReference>
<proteinExistence type="inferred from homology"/>
<name>A0A9D1IA41_9FIRM</name>
<dbReference type="InterPro" id="IPR000795">
    <property type="entry name" value="T_Tr_GTP-bd_dom"/>
</dbReference>
<dbReference type="InterPro" id="IPR005225">
    <property type="entry name" value="Small_GTP-bd"/>
</dbReference>
<dbReference type="CDD" id="cd01891">
    <property type="entry name" value="TypA_BipA"/>
    <property type="match status" value="1"/>
</dbReference>
<dbReference type="Proteomes" id="UP000824072">
    <property type="component" value="Unassembled WGS sequence"/>
</dbReference>
<dbReference type="GO" id="GO:0005525">
    <property type="term" value="F:GTP binding"/>
    <property type="evidence" value="ECO:0007669"/>
    <property type="project" value="UniProtKB-UniRule"/>
</dbReference>
<dbReference type="FunFam" id="2.40.50.250:FF:000001">
    <property type="entry name" value="GTP-binding protein TypA"/>
    <property type="match status" value="1"/>
</dbReference>
<dbReference type="InterPro" id="IPR047041">
    <property type="entry name" value="BipA_GTP-bd_dom"/>
</dbReference>
<keyword evidence="3" id="KW-0699">rRNA-binding</keyword>
<dbReference type="FunFam" id="3.30.70.870:FF:000003">
    <property type="entry name" value="GTP-binding protein TypA"/>
    <property type="match status" value="1"/>
</dbReference>
<dbReference type="InterPro" id="IPR048876">
    <property type="entry name" value="BipA_C"/>
</dbReference>
<dbReference type="CDD" id="cd03710">
    <property type="entry name" value="BipA_TypA_C"/>
    <property type="match status" value="1"/>
</dbReference>
<comment type="function">
    <text evidence="3">A 50S ribosomal subunit assembly protein with GTPase activity, required for 50S subunit assembly at low temperatures, may also play a role in translation. Binds GTP and analogs. Binds the 70S ribosome between the 30S and 50S subunits, in a similar position as ribosome-bound EF-G; it contacts a number of ribosomal proteins, both rRNAs and the A-site tRNA.</text>
</comment>
<keyword evidence="2 3" id="KW-0342">GTP-binding</keyword>
<dbReference type="Pfam" id="PF00679">
    <property type="entry name" value="EFG_C"/>
    <property type="match status" value="1"/>
</dbReference>
<evidence type="ECO:0000256" key="3">
    <source>
        <dbReference type="HAMAP-Rule" id="MF_00849"/>
    </source>
</evidence>
<dbReference type="Pfam" id="PF21018">
    <property type="entry name" value="BipA_C"/>
    <property type="match status" value="1"/>
</dbReference>
<dbReference type="InterPro" id="IPR004161">
    <property type="entry name" value="EFTu-like_2"/>
</dbReference>
<dbReference type="GO" id="GO:0019843">
    <property type="term" value="F:rRNA binding"/>
    <property type="evidence" value="ECO:0007669"/>
    <property type="project" value="UniProtKB-KW"/>
</dbReference>
<evidence type="ECO:0000259" key="4">
    <source>
        <dbReference type="PROSITE" id="PS51722"/>
    </source>
</evidence>
<comment type="catalytic activity">
    <reaction evidence="3">
        <text>GTP + H2O = GDP + phosphate + H(+)</text>
        <dbReference type="Rhea" id="RHEA:19669"/>
        <dbReference type="ChEBI" id="CHEBI:15377"/>
        <dbReference type="ChEBI" id="CHEBI:15378"/>
        <dbReference type="ChEBI" id="CHEBI:37565"/>
        <dbReference type="ChEBI" id="CHEBI:43474"/>
        <dbReference type="ChEBI" id="CHEBI:58189"/>
    </reaction>
</comment>
<keyword evidence="3" id="KW-0963">Cytoplasm</keyword>
<dbReference type="SUPFAM" id="SSF54980">
    <property type="entry name" value="EF-G C-terminal domain-like"/>
    <property type="match status" value="2"/>
</dbReference>
<dbReference type="SUPFAM" id="SSF52540">
    <property type="entry name" value="P-loop containing nucleoside triphosphate hydrolases"/>
    <property type="match status" value="1"/>
</dbReference>
<feature type="binding site" evidence="3">
    <location>
        <begin position="18"/>
        <end position="23"/>
    </location>
    <ligand>
        <name>GTP</name>
        <dbReference type="ChEBI" id="CHEBI:37565"/>
    </ligand>
</feature>
<dbReference type="Pfam" id="PF03144">
    <property type="entry name" value="GTP_EFTU_D2"/>
    <property type="match status" value="1"/>
</dbReference>
<dbReference type="Gene3D" id="3.40.50.300">
    <property type="entry name" value="P-loop containing nucleotide triphosphate hydrolases"/>
    <property type="match status" value="1"/>
</dbReference>
<evidence type="ECO:0000313" key="5">
    <source>
        <dbReference type="EMBL" id="HIU33467.1"/>
    </source>
</evidence>
<keyword evidence="1 3" id="KW-0547">Nucleotide-binding</keyword>
<dbReference type="CDD" id="cd03691">
    <property type="entry name" value="BipA_TypA_II"/>
    <property type="match status" value="1"/>
</dbReference>
<dbReference type="InterPro" id="IPR042116">
    <property type="entry name" value="TypA/BipA_C"/>
</dbReference>
<dbReference type="SUPFAM" id="SSF50447">
    <property type="entry name" value="Translation proteins"/>
    <property type="match status" value="1"/>
</dbReference>
<dbReference type="InterPro" id="IPR009000">
    <property type="entry name" value="Transl_B-barrel_sf"/>
</dbReference>
<dbReference type="Gene3D" id="3.30.70.870">
    <property type="entry name" value="Elongation Factor G (Translational Gtpase), domain 3"/>
    <property type="match status" value="1"/>
</dbReference>
<dbReference type="PANTHER" id="PTHR42908:SF8">
    <property type="entry name" value="TR-TYPE G DOMAIN-CONTAINING PROTEIN"/>
    <property type="match status" value="1"/>
</dbReference>
<sequence>MKIQRDDVRNIAIIAHVDHGKTTLVDQMLRQGGVFRQNQQVAERVMDSNDLERERGITILSKNTAVHYNGVRINIVDTPGHADFSGEVERVLKMVSGVLLLVDSFEGPMPQTRFVLKKALELNLKVIIVVNKTDRPDARPAEVVDETLELLLELDATDEQLDSPVLFASGRTGTATTDYTKPGTDLRPLFDAILRHIPAPEGDPDAPLQLLISTIDYNDYVGRIGIGRIERGTIRAGQMAIRCAYGSSFVSPAARLGGLYEFDGLKRVNCEIAKVGDIVAVSGFDELFIGDTICEVAMADPLPFVKIDEPTISMTFCVNDSPFAGTEGQFVTSRHLRARLMKEAQTDVSLRVEDTETTDAFRVYGRGELHLSILIETMRRQGYEFQVTKPVVLFKEIDGQKCEPVEKVVCDVPTEASGVVIEKLGRRRGTLVSMHGQDRMRLEFLVPSRGLFGYRSEFLTDTRGEGVMSSVLEDYEPYKGDIPSRASGSLVAFEAGEATSYALFYAQERGDLFIEPGTKVYNGMIVGRNSRPGDIDVNVCKKKHMTNSRNSAAAEEALKITGVRVPTLEEALEFIAEDELVEITPKSIRMRKRVLNTELRKKAESRKKLQ</sequence>
<dbReference type="InterPro" id="IPR006298">
    <property type="entry name" value="BipA"/>
</dbReference>
<dbReference type="GO" id="GO:1990904">
    <property type="term" value="C:ribonucleoprotein complex"/>
    <property type="evidence" value="ECO:0007669"/>
    <property type="project" value="TreeGrafter"/>
</dbReference>
<evidence type="ECO:0000256" key="2">
    <source>
        <dbReference type="ARBA" id="ARBA00023134"/>
    </source>
</evidence>
<dbReference type="PROSITE" id="PS51722">
    <property type="entry name" value="G_TR_2"/>
    <property type="match status" value="1"/>
</dbReference>
<comment type="subunit">
    <text evidence="3">Monomer.</text>
</comment>
<dbReference type="PRINTS" id="PR00315">
    <property type="entry name" value="ELONGATNFCT"/>
</dbReference>
<evidence type="ECO:0000313" key="6">
    <source>
        <dbReference type="Proteomes" id="UP000824072"/>
    </source>
</evidence>
<keyword evidence="3" id="KW-0378">Hydrolase</keyword>
<dbReference type="InterPro" id="IPR000640">
    <property type="entry name" value="EFG_V-like"/>
</dbReference>
<comment type="subcellular location">
    <subcellularLocation>
        <location evidence="3">Cytoplasm</location>
    </subcellularLocation>
    <text evidence="3">Binds to ribosomes.</text>
</comment>
<comment type="caution">
    <text evidence="5">The sequence shown here is derived from an EMBL/GenBank/DDBJ whole genome shotgun (WGS) entry which is preliminary data.</text>
</comment>
<reference evidence="5" key="1">
    <citation type="submission" date="2020-10" db="EMBL/GenBank/DDBJ databases">
        <authorList>
            <person name="Gilroy R."/>
        </authorList>
    </citation>
    <scope>NUCLEOTIDE SEQUENCE</scope>
    <source>
        <strain evidence="5">ChiHcec3-11533</strain>
    </source>
</reference>
<dbReference type="AlphaFoldDB" id="A0A9D1IA41"/>
<dbReference type="GO" id="GO:0043022">
    <property type="term" value="F:ribosome binding"/>
    <property type="evidence" value="ECO:0007669"/>
    <property type="project" value="UniProtKB-UniRule"/>
</dbReference>
<organism evidence="5 6">
    <name type="scientific">Candidatus Pullichristensenella excrementigallinarum</name>
    <dbReference type="NCBI Taxonomy" id="2840907"/>
    <lineage>
        <taxon>Bacteria</taxon>
        <taxon>Bacillati</taxon>
        <taxon>Bacillota</taxon>
        <taxon>Clostridia</taxon>
        <taxon>Candidatus Pullichristensenella</taxon>
    </lineage>
</organism>
<evidence type="ECO:0000256" key="1">
    <source>
        <dbReference type="ARBA" id="ARBA00022741"/>
    </source>
</evidence>
<dbReference type="InterPro" id="IPR027417">
    <property type="entry name" value="P-loop_NTPase"/>
</dbReference>
<dbReference type="GO" id="GO:0000027">
    <property type="term" value="P:ribosomal large subunit assembly"/>
    <property type="evidence" value="ECO:0007669"/>
    <property type="project" value="UniProtKB-UniRule"/>
</dbReference>
<keyword evidence="3" id="KW-0690">Ribosome biogenesis</keyword>
<comment type="similarity">
    <text evidence="3">Belongs to the TRAFAC class translation factor GTPase superfamily. Classic translation factor GTPase family. BipA subfamily.</text>
</comment>
<accession>A0A9D1IA41</accession>
<dbReference type="PROSITE" id="PS00301">
    <property type="entry name" value="G_TR_1"/>
    <property type="match status" value="1"/>
</dbReference>
<feature type="domain" description="Tr-type G" evidence="4">
    <location>
        <begin position="6"/>
        <end position="201"/>
    </location>
</feature>
<reference evidence="5" key="2">
    <citation type="journal article" date="2021" name="PeerJ">
        <title>Extensive microbial diversity within the chicken gut microbiome revealed by metagenomics and culture.</title>
        <authorList>
            <person name="Gilroy R."/>
            <person name="Ravi A."/>
            <person name="Getino M."/>
            <person name="Pursley I."/>
            <person name="Horton D.L."/>
            <person name="Alikhan N.F."/>
            <person name="Baker D."/>
            <person name="Gharbi K."/>
            <person name="Hall N."/>
            <person name="Watson M."/>
            <person name="Adriaenssens E.M."/>
            <person name="Foster-Nyarko E."/>
            <person name="Jarju S."/>
            <person name="Secka A."/>
            <person name="Antonio M."/>
            <person name="Oren A."/>
            <person name="Chaudhuri R.R."/>
            <person name="La Ragione R."/>
            <person name="Hildebrand F."/>
            <person name="Pallen M.J."/>
        </authorList>
    </citation>
    <scope>NUCLEOTIDE SEQUENCE</scope>
    <source>
        <strain evidence="5">ChiHcec3-11533</strain>
    </source>
</reference>
<dbReference type="EC" id="3.6.5.-" evidence="3"/>
<dbReference type="GO" id="GO:0000049">
    <property type="term" value="F:tRNA binding"/>
    <property type="evidence" value="ECO:0007669"/>
    <property type="project" value="UniProtKB-KW"/>
</dbReference>
<dbReference type="EMBL" id="DVMU01000062">
    <property type="protein sequence ID" value="HIU33467.1"/>
    <property type="molecule type" value="Genomic_DNA"/>
</dbReference>
<dbReference type="FunFam" id="3.30.70.240:FF:000002">
    <property type="entry name" value="GTP-binding protein TypA"/>
    <property type="match status" value="1"/>
</dbReference>
<dbReference type="CDD" id="cd16263">
    <property type="entry name" value="BipA_III"/>
    <property type="match status" value="1"/>
</dbReference>
<dbReference type="NCBIfam" id="TIGR00231">
    <property type="entry name" value="small_GTP"/>
    <property type="match status" value="1"/>
</dbReference>